<evidence type="ECO:0000313" key="4">
    <source>
        <dbReference type="EMBL" id="HJA08061.1"/>
    </source>
</evidence>
<sequence length="1067" mass="124491">MKKMLYIGHNYHNKTKSTEFLIELFKEKYIVEEADHTIYANDISIQKNLKNKHYDVIVLFQILPPRSILKDISFESGIFFPMYDGGPNREEPIWQDYQDFLIINFSWKMHEELLNKGMNSRYIQYFPKPENINSWGQEDLAFFWNRVESININTVALLLGSMKIRHLHMHNALDPLCQKKGLKTKWDVEIEESGWVDDKQKLLPFIEAASLYIAPRPYEGIGMGFLEAMALGRCVIAANNPTMNEYIENGKTGILYDLNELKPLAWSDTRQIQKNAYAFIQKGYEQWEKEKWNILTWVEHPLECKKNLLFDATVLIDGFLHGGASKTGIYFTAYNIFSELLKNSNFNTIIYCEEVKIAAAREFLRHYFSEYKIPVFSQKSELSCINIFFSPVFKVPEHIKDKNWIYKFIIFYDILPLSHPEYFKDNFTPWFFEMLNSINKEDSYFCISQYTAQEFLKYVPELCPQQLTVTPLAASPSFRASKKHFLPNKIRQKYHIPLNIPYCFSLCSLEPRKNLIMTIKAFLEFKKRHPEEPLIYVLGGAAWKNFINSVKSEIPEFQNNSIILTGYMDDDDLPSLYNGAEFFIYTSRDEGFGLPPLEAMQCGTPVIASNTTSLPEVVGDSAISISPDSLEEHIQAYERIHFHKRTRSYYRKKGLKRAQFFTWDKTVQIITNKILETINHPLPKITIITVTHNLILNKRVDTFLKCLQSVHSQCYPGKIEHIVIDGASDDGTISLLAEYQKKGWITFHSEKDSGIYDAMNKGIAYATGQYIIFLNSDDNYATPYAIQCCVESLYRTNADYCYGNAISISNNNQQVVWKGSLDTLPFGTHYCHQTMLVELELLRNWKGFDISYEASADSDLMVRLFAFDKKSVYVNMNLVCYRAGGFADRHQEQCIVDHARAFYHWIGKKWNCSFQDCLKLRKGTYLELSYPQLVNLVSKIKYVGWVKEIFIRYNSAHNFSKSFQTIQIKHPYSFAWKFSKYRILSHVLMGRRRKHYQQKYQKIKQDLSEASHIEYRVFGVPLAKAVKFSNIYFYYLFGLIPVMTITKSSHSSKLILFGLEVFKKKKR</sequence>
<dbReference type="Pfam" id="PF00535">
    <property type="entry name" value="Glycos_transf_2"/>
    <property type="match status" value="1"/>
</dbReference>
<dbReference type="CDD" id="cd03809">
    <property type="entry name" value="GT4_MtfB-like"/>
    <property type="match status" value="1"/>
</dbReference>
<dbReference type="GO" id="GO:0009103">
    <property type="term" value="P:lipopolysaccharide biosynthetic process"/>
    <property type="evidence" value="ECO:0007669"/>
    <property type="project" value="TreeGrafter"/>
</dbReference>
<dbReference type="Proteomes" id="UP000824225">
    <property type="component" value="Unassembled WGS sequence"/>
</dbReference>
<dbReference type="CDD" id="cd06433">
    <property type="entry name" value="GT_2_WfgS_like"/>
    <property type="match status" value="1"/>
</dbReference>
<feature type="domain" description="Glycosyltransferase 2-like" evidence="3">
    <location>
        <begin position="687"/>
        <end position="818"/>
    </location>
</feature>
<proteinExistence type="predicted"/>
<dbReference type="GO" id="GO:0016757">
    <property type="term" value="F:glycosyltransferase activity"/>
    <property type="evidence" value="ECO:0007669"/>
    <property type="project" value="UniProtKB-KW"/>
</dbReference>
<dbReference type="SUPFAM" id="SSF53448">
    <property type="entry name" value="Nucleotide-diphospho-sugar transferases"/>
    <property type="match status" value="1"/>
</dbReference>
<dbReference type="Gene3D" id="3.40.50.2000">
    <property type="entry name" value="Glycogen Phosphorylase B"/>
    <property type="match status" value="2"/>
</dbReference>
<dbReference type="InterPro" id="IPR001296">
    <property type="entry name" value="Glyco_trans_1"/>
</dbReference>
<dbReference type="InterPro" id="IPR029044">
    <property type="entry name" value="Nucleotide-diphossugar_trans"/>
</dbReference>
<keyword evidence="4" id="KW-0328">Glycosyltransferase</keyword>
<dbReference type="InterPro" id="IPR001173">
    <property type="entry name" value="Glyco_trans_2-like"/>
</dbReference>
<dbReference type="Gene3D" id="3.90.550.10">
    <property type="entry name" value="Spore Coat Polysaccharide Biosynthesis Protein SpsA, Chain A"/>
    <property type="match status" value="1"/>
</dbReference>
<accession>A0A9D2HDB9</accession>
<comment type="caution">
    <text evidence="4">The sequence shown here is derived from an EMBL/GenBank/DDBJ whole genome shotgun (WGS) entry which is preliminary data.</text>
</comment>
<dbReference type="PANTHER" id="PTHR46401:SF2">
    <property type="entry name" value="GLYCOSYLTRANSFERASE WBBK-RELATED"/>
    <property type="match status" value="1"/>
</dbReference>
<dbReference type="SUPFAM" id="SSF53756">
    <property type="entry name" value="UDP-Glycosyltransferase/glycogen phosphorylase"/>
    <property type="match status" value="2"/>
</dbReference>
<name>A0A9D2HDB9_9BACT</name>
<reference evidence="4" key="1">
    <citation type="journal article" date="2021" name="PeerJ">
        <title>Extensive microbial diversity within the chicken gut microbiome revealed by metagenomics and culture.</title>
        <authorList>
            <person name="Gilroy R."/>
            <person name="Ravi A."/>
            <person name="Getino M."/>
            <person name="Pursley I."/>
            <person name="Horton D.L."/>
            <person name="Alikhan N.F."/>
            <person name="Baker D."/>
            <person name="Gharbi K."/>
            <person name="Hall N."/>
            <person name="Watson M."/>
            <person name="Adriaenssens E.M."/>
            <person name="Foster-Nyarko E."/>
            <person name="Jarju S."/>
            <person name="Secka A."/>
            <person name="Antonio M."/>
            <person name="Oren A."/>
            <person name="Chaudhuri R.R."/>
            <person name="La Ragione R."/>
            <person name="Hildebrand F."/>
            <person name="Pallen M.J."/>
        </authorList>
    </citation>
    <scope>NUCLEOTIDE SEQUENCE</scope>
    <source>
        <strain evidence="4">CHK186-16707</strain>
    </source>
</reference>
<evidence type="ECO:0000259" key="2">
    <source>
        <dbReference type="Pfam" id="PF00534"/>
    </source>
</evidence>
<keyword evidence="1 4" id="KW-0808">Transferase</keyword>
<evidence type="ECO:0000256" key="1">
    <source>
        <dbReference type="ARBA" id="ARBA00022679"/>
    </source>
</evidence>
<feature type="domain" description="Glycosyl transferase family 1" evidence="2">
    <location>
        <begin position="489"/>
        <end position="634"/>
    </location>
</feature>
<dbReference type="EMBL" id="DXAN01000004">
    <property type="protein sequence ID" value="HJA08061.1"/>
    <property type="molecule type" value="Genomic_DNA"/>
</dbReference>
<gene>
    <name evidence="4" type="ORF">H9962_02550</name>
</gene>
<protein>
    <submittedName>
        <fullName evidence="4">Glycosyltransferase</fullName>
        <ecNumber evidence="4">2.4.-.-</ecNumber>
    </submittedName>
</protein>
<dbReference type="Pfam" id="PF13692">
    <property type="entry name" value="Glyco_trans_1_4"/>
    <property type="match status" value="1"/>
</dbReference>
<reference evidence="4" key="2">
    <citation type="submission" date="2021-04" db="EMBL/GenBank/DDBJ databases">
        <authorList>
            <person name="Gilroy R."/>
        </authorList>
    </citation>
    <scope>NUCLEOTIDE SEQUENCE</scope>
    <source>
        <strain evidence="4">CHK186-16707</strain>
    </source>
</reference>
<organism evidence="4 5">
    <name type="scientific">Candidatus Mailhella merdigallinarum</name>
    <dbReference type="NCBI Taxonomy" id="2838658"/>
    <lineage>
        <taxon>Bacteria</taxon>
        <taxon>Pseudomonadati</taxon>
        <taxon>Thermodesulfobacteriota</taxon>
        <taxon>Desulfovibrionia</taxon>
        <taxon>Desulfovibrionales</taxon>
        <taxon>Desulfovibrionaceae</taxon>
        <taxon>Mailhella</taxon>
    </lineage>
</organism>
<evidence type="ECO:0000259" key="3">
    <source>
        <dbReference type="Pfam" id="PF00535"/>
    </source>
</evidence>
<dbReference type="Pfam" id="PF00534">
    <property type="entry name" value="Glycos_transf_1"/>
    <property type="match status" value="1"/>
</dbReference>
<dbReference type="PANTHER" id="PTHR46401">
    <property type="entry name" value="GLYCOSYLTRANSFERASE WBBK-RELATED"/>
    <property type="match status" value="1"/>
</dbReference>
<dbReference type="AlphaFoldDB" id="A0A9D2HDB9"/>
<dbReference type="EC" id="2.4.-.-" evidence="4"/>
<evidence type="ECO:0000313" key="5">
    <source>
        <dbReference type="Proteomes" id="UP000824225"/>
    </source>
</evidence>